<gene>
    <name evidence="1" type="ORF">CFP56_026032</name>
</gene>
<organism evidence="1 2">
    <name type="scientific">Quercus suber</name>
    <name type="common">Cork oak</name>
    <dbReference type="NCBI Taxonomy" id="58331"/>
    <lineage>
        <taxon>Eukaryota</taxon>
        <taxon>Viridiplantae</taxon>
        <taxon>Streptophyta</taxon>
        <taxon>Embryophyta</taxon>
        <taxon>Tracheophyta</taxon>
        <taxon>Spermatophyta</taxon>
        <taxon>Magnoliopsida</taxon>
        <taxon>eudicotyledons</taxon>
        <taxon>Gunneridae</taxon>
        <taxon>Pentapetalae</taxon>
        <taxon>rosids</taxon>
        <taxon>fabids</taxon>
        <taxon>Fagales</taxon>
        <taxon>Fagaceae</taxon>
        <taxon>Quercus</taxon>
    </lineage>
</organism>
<evidence type="ECO:0000313" key="1">
    <source>
        <dbReference type="EMBL" id="KAK7833046.1"/>
    </source>
</evidence>
<name>A0AAW0K3Y6_QUESU</name>
<proteinExistence type="predicted"/>
<protein>
    <submittedName>
        <fullName evidence="1">Uncharacterized protein</fullName>
    </submittedName>
</protein>
<comment type="caution">
    <text evidence="1">The sequence shown here is derived from an EMBL/GenBank/DDBJ whole genome shotgun (WGS) entry which is preliminary data.</text>
</comment>
<evidence type="ECO:0000313" key="2">
    <source>
        <dbReference type="Proteomes" id="UP000237347"/>
    </source>
</evidence>
<dbReference type="AlphaFoldDB" id="A0AAW0K3Y6"/>
<dbReference type="Proteomes" id="UP000237347">
    <property type="component" value="Unassembled WGS sequence"/>
</dbReference>
<sequence>MREYGGGTRPLITYLGGSLLPIGSDYHVVISISGLPIDVTSGFDFDMGFPLTVEHGFILGSSSLAYPSVNDDSNFNS</sequence>
<accession>A0AAW0K3Y6</accession>
<dbReference type="EMBL" id="PKMF04000414">
    <property type="protein sequence ID" value="KAK7833046.1"/>
    <property type="molecule type" value="Genomic_DNA"/>
</dbReference>
<reference evidence="1 2" key="1">
    <citation type="journal article" date="2018" name="Sci. Data">
        <title>The draft genome sequence of cork oak.</title>
        <authorList>
            <person name="Ramos A.M."/>
            <person name="Usie A."/>
            <person name="Barbosa P."/>
            <person name="Barros P.M."/>
            <person name="Capote T."/>
            <person name="Chaves I."/>
            <person name="Simoes F."/>
            <person name="Abreu I."/>
            <person name="Carrasquinho I."/>
            <person name="Faro C."/>
            <person name="Guimaraes J.B."/>
            <person name="Mendonca D."/>
            <person name="Nobrega F."/>
            <person name="Rodrigues L."/>
            <person name="Saibo N.J.M."/>
            <person name="Varela M.C."/>
            <person name="Egas C."/>
            <person name="Matos J."/>
            <person name="Miguel C.M."/>
            <person name="Oliveira M.M."/>
            <person name="Ricardo C.P."/>
            <person name="Goncalves S."/>
        </authorList>
    </citation>
    <scope>NUCLEOTIDE SEQUENCE [LARGE SCALE GENOMIC DNA]</scope>
    <source>
        <strain evidence="2">cv. HL8</strain>
    </source>
</reference>
<keyword evidence="2" id="KW-1185">Reference proteome</keyword>